<dbReference type="InterPro" id="IPR032084">
    <property type="entry name" value="DUF4812"/>
</dbReference>
<dbReference type="Proteomes" id="UP000183832">
    <property type="component" value="Unassembled WGS sequence"/>
</dbReference>
<evidence type="ECO:0000256" key="1">
    <source>
        <dbReference type="SAM" id="MobiDB-lite"/>
    </source>
</evidence>
<dbReference type="STRING" id="568069.A0A1J1IDY7"/>
<feature type="region of interest" description="Disordered" evidence="1">
    <location>
        <begin position="297"/>
        <end position="316"/>
    </location>
</feature>
<reference evidence="3 4" key="1">
    <citation type="submission" date="2015-04" db="EMBL/GenBank/DDBJ databases">
        <authorList>
            <person name="Syromyatnikov M.Y."/>
            <person name="Popov V.N."/>
        </authorList>
    </citation>
    <scope>NUCLEOTIDE SEQUENCE [LARGE SCALE GENOMIC DNA]</scope>
</reference>
<dbReference type="Pfam" id="PF16071">
    <property type="entry name" value="DUF4812"/>
    <property type="match status" value="1"/>
</dbReference>
<accession>A0A1J1IDY7</accession>
<keyword evidence="4" id="KW-1185">Reference proteome</keyword>
<organism evidence="3 4">
    <name type="scientific">Clunio marinus</name>
    <dbReference type="NCBI Taxonomy" id="568069"/>
    <lineage>
        <taxon>Eukaryota</taxon>
        <taxon>Metazoa</taxon>
        <taxon>Ecdysozoa</taxon>
        <taxon>Arthropoda</taxon>
        <taxon>Hexapoda</taxon>
        <taxon>Insecta</taxon>
        <taxon>Pterygota</taxon>
        <taxon>Neoptera</taxon>
        <taxon>Endopterygota</taxon>
        <taxon>Diptera</taxon>
        <taxon>Nematocera</taxon>
        <taxon>Chironomoidea</taxon>
        <taxon>Chironomidae</taxon>
        <taxon>Clunio</taxon>
    </lineage>
</organism>
<name>A0A1J1IDY7_9DIPT</name>
<dbReference type="AlphaFoldDB" id="A0A1J1IDY7"/>
<dbReference type="OrthoDB" id="521617at2759"/>
<gene>
    <name evidence="3" type="ORF">CLUMA_CG011785</name>
</gene>
<dbReference type="EMBL" id="CVRI01000047">
    <property type="protein sequence ID" value="CRK98427.1"/>
    <property type="molecule type" value="Genomic_DNA"/>
</dbReference>
<evidence type="ECO:0000259" key="2">
    <source>
        <dbReference type="Pfam" id="PF16071"/>
    </source>
</evidence>
<proteinExistence type="predicted"/>
<feature type="domain" description="DUF4812" evidence="2">
    <location>
        <begin position="436"/>
        <end position="497"/>
    </location>
</feature>
<evidence type="ECO:0000313" key="4">
    <source>
        <dbReference type="Proteomes" id="UP000183832"/>
    </source>
</evidence>
<protein>
    <submittedName>
        <fullName evidence="3">CLUMA_CG011785, isoform A</fullName>
    </submittedName>
</protein>
<evidence type="ECO:0000313" key="3">
    <source>
        <dbReference type="EMBL" id="CRK98427.1"/>
    </source>
</evidence>
<sequence>MSARTQRSGTIKNKYIPGDITSFINQHPSRSALYTRQESQEKVESLKNGAQSLTAGMNKISLEPICTPMNNFHPSKSSSNKLKDARAKSAFAAAYHNFQTAKKMAQENLDHQPLPDAILDKNFTELQAQGDPNPGLGLDVQLTTTGIGYKGYKVGPTQCTKLKVYRPKTCGVLPKHLDKSTMSEAINGEQIKLGPKIGPMDLAIGWDYRPKNREPKLPKHIDGSNDIVASVFTLVPQQVPEKENIMQFERAEGVFHNTQGEIDFFDRDLILKRKDYQKKYEKERECTCGTDVASFSNVPGSESIAKKNRPKTSKSDSAVYMTYGKDRRCKSSPNLSMIVNPRTNTEIGSITTAVEDPRKIPVNNLPIETNEQKKVLQQPRYAHPTIPRMCHQMRHDYEKMMKKYFLTNELMKLDENNNCSFSSPTPPISKKPQVIYVPRPKQPYKKKNYRIESLAPPFSSWTGRGDEFPNHLRLSSIYQQAYKPVESRKRRFLQAIHR</sequence>